<evidence type="ECO:0000313" key="4">
    <source>
        <dbReference type="RefSeq" id="XP_022254908.1"/>
    </source>
</evidence>
<evidence type="ECO:0000313" key="3">
    <source>
        <dbReference type="RefSeq" id="XP_022254907.1"/>
    </source>
</evidence>
<dbReference type="InterPro" id="IPR040091">
    <property type="entry name" value="LRRC56"/>
</dbReference>
<dbReference type="PANTHER" id="PTHR22708">
    <property type="entry name" value="LEUCINE-RICH REPEAT-CONTAINING PROTEIN 56"/>
    <property type="match status" value="1"/>
</dbReference>
<dbReference type="SUPFAM" id="SSF52058">
    <property type="entry name" value="L domain-like"/>
    <property type="match status" value="1"/>
</dbReference>
<name>A0ABM1TGA2_LIMPO</name>
<dbReference type="InterPro" id="IPR032675">
    <property type="entry name" value="LRR_dom_sf"/>
</dbReference>
<dbReference type="PANTHER" id="PTHR22708:SF0">
    <property type="entry name" value="LEUCINE-RICH REPEAT-CONTAINING PROTEIN 56"/>
    <property type="match status" value="1"/>
</dbReference>
<evidence type="ECO:0000256" key="1">
    <source>
        <dbReference type="SAM" id="MobiDB-lite"/>
    </source>
</evidence>
<feature type="region of interest" description="Disordered" evidence="1">
    <location>
        <begin position="244"/>
        <end position="263"/>
    </location>
</feature>
<organism evidence="2 4">
    <name type="scientific">Limulus polyphemus</name>
    <name type="common">Atlantic horseshoe crab</name>
    <dbReference type="NCBI Taxonomy" id="6850"/>
    <lineage>
        <taxon>Eukaryota</taxon>
        <taxon>Metazoa</taxon>
        <taxon>Ecdysozoa</taxon>
        <taxon>Arthropoda</taxon>
        <taxon>Chelicerata</taxon>
        <taxon>Merostomata</taxon>
        <taxon>Xiphosura</taxon>
        <taxon>Limulidae</taxon>
        <taxon>Limulus</taxon>
    </lineage>
</organism>
<accession>A0ABM1TGA2</accession>
<dbReference type="Proteomes" id="UP000694941">
    <property type="component" value="Unplaced"/>
</dbReference>
<gene>
    <name evidence="3 4" type="primary">LOC106470586</name>
</gene>
<reference evidence="3 4" key="1">
    <citation type="submission" date="2025-05" db="UniProtKB">
        <authorList>
            <consortium name="RefSeq"/>
        </authorList>
    </citation>
    <scope>IDENTIFICATION</scope>
    <source>
        <tissue evidence="3 4">Muscle</tissue>
    </source>
</reference>
<keyword evidence="2" id="KW-1185">Reference proteome</keyword>
<dbReference type="RefSeq" id="XP_022254907.1">
    <property type="nucleotide sequence ID" value="XM_022399199.1"/>
</dbReference>
<dbReference type="GeneID" id="106470586"/>
<dbReference type="InterPro" id="IPR001611">
    <property type="entry name" value="Leu-rich_rpt"/>
</dbReference>
<proteinExistence type="predicted"/>
<evidence type="ECO:0000313" key="2">
    <source>
        <dbReference type="Proteomes" id="UP000694941"/>
    </source>
</evidence>
<dbReference type="RefSeq" id="XP_022254908.1">
    <property type="nucleotide sequence ID" value="XM_022399200.1"/>
</dbReference>
<dbReference type="PROSITE" id="PS51450">
    <property type="entry name" value="LRR"/>
    <property type="match status" value="1"/>
</dbReference>
<dbReference type="Gene3D" id="3.80.10.10">
    <property type="entry name" value="Ribonuclease Inhibitor"/>
    <property type="match status" value="1"/>
</dbReference>
<protein>
    <submittedName>
        <fullName evidence="3 4">Uncharacterized protein LOC106470586 isoform X1</fullName>
    </submittedName>
</protein>
<sequence>MDGFQKLKGEVIHPEVSYDDLLSYLNDSQDSSTQQKLKDLSKCESLEDVKFLEVEINAGNNLLSRGAKWLPGLCSLNLSGSRLLSLRIIGTSLPNLSILRVSRCGLSSFDGIGNFTCLKELYASYNKLGDTSPCVLLEKLTTLDVKRNQISCFENIEVLSLCPDLAFITLEENPICQAFIKSENEEETFVSDDYRKAVKTAIPQLQMLDGLSFSTQSETFTNSFFEMEKKQLIVDKNYVDILSTDESDDPESDSSSNLTSAPEIICGHPGRKLPKRRERALPCCSISCVSECKMYSQKPRKDNISCLKKGTTGKHISHMHRNRNQEHLSSCQEEENESEHISTVDDHDSFSGLSYDGDVSSSFETSLSFQEFDLPHIKAHITNNEIQLPVHRFSDHARDFITSYSSIQLPSHSDSEVILPHPMNKLKPILRQQFRLPPTNLQIHVPQTTAFTKLNISSRHETRDLSQHVATDESFLWHNNSSNISLTSVCQTDNSGKGKQANTEILQPKPNYFTLEDGVTTWKRIQDIGLKLDSSASMKEVKSPML</sequence>